<dbReference type="AlphaFoldDB" id="A0A0P1E835"/>
<protein>
    <submittedName>
        <fullName evidence="2">Uncharacterized protein</fullName>
    </submittedName>
</protein>
<keyword evidence="1" id="KW-1133">Transmembrane helix</keyword>
<sequence length="55" mass="6408">MKRYVGSADNAMHEKWAKWSMQPKKQRRNIGYYASVLVVAVSAFIVVGFHQYLVF</sequence>
<keyword evidence="3" id="KW-1185">Reference proteome</keyword>
<keyword evidence="1" id="KW-0472">Membrane</keyword>
<feature type="transmembrane region" description="Helical" evidence="1">
    <location>
        <begin position="30"/>
        <end position="53"/>
    </location>
</feature>
<dbReference type="Proteomes" id="UP000050786">
    <property type="component" value="Unassembled WGS sequence"/>
</dbReference>
<dbReference type="EMBL" id="CYPS01000064">
    <property type="protein sequence ID" value="CUH45178.1"/>
    <property type="molecule type" value="Genomic_DNA"/>
</dbReference>
<evidence type="ECO:0000313" key="3">
    <source>
        <dbReference type="Proteomes" id="UP000050786"/>
    </source>
</evidence>
<reference evidence="3" key="1">
    <citation type="submission" date="2015-09" db="EMBL/GenBank/DDBJ databases">
        <authorList>
            <person name="Rodrigo-Torres L."/>
            <person name="Arahal D.R."/>
        </authorList>
    </citation>
    <scope>NUCLEOTIDE SEQUENCE [LARGE SCALE GENOMIC DNA]</scope>
    <source>
        <strain evidence="3">CECT 4293</strain>
    </source>
</reference>
<gene>
    <name evidence="2" type="ORF">RUM4293_04089</name>
</gene>
<proteinExistence type="predicted"/>
<keyword evidence="1" id="KW-0812">Transmembrane</keyword>
<organism evidence="2 3">
    <name type="scientific">Ruegeria atlantica</name>
    <dbReference type="NCBI Taxonomy" id="81569"/>
    <lineage>
        <taxon>Bacteria</taxon>
        <taxon>Pseudomonadati</taxon>
        <taxon>Pseudomonadota</taxon>
        <taxon>Alphaproteobacteria</taxon>
        <taxon>Rhodobacterales</taxon>
        <taxon>Roseobacteraceae</taxon>
        <taxon>Ruegeria</taxon>
    </lineage>
</organism>
<name>A0A0P1E835_9RHOB</name>
<accession>A0A0P1E835</accession>
<evidence type="ECO:0000256" key="1">
    <source>
        <dbReference type="SAM" id="Phobius"/>
    </source>
</evidence>
<evidence type="ECO:0000313" key="2">
    <source>
        <dbReference type="EMBL" id="CUH45178.1"/>
    </source>
</evidence>